<feature type="non-terminal residue" evidence="1">
    <location>
        <position position="89"/>
    </location>
</feature>
<reference evidence="1 2" key="1">
    <citation type="journal article" date="2019" name="Nat. Ecol. Evol.">
        <title>Megaphylogeny resolves global patterns of mushroom evolution.</title>
        <authorList>
            <person name="Varga T."/>
            <person name="Krizsan K."/>
            <person name="Foldi C."/>
            <person name="Dima B."/>
            <person name="Sanchez-Garcia M."/>
            <person name="Sanchez-Ramirez S."/>
            <person name="Szollosi G.J."/>
            <person name="Szarkandi J.G."/>
            <person name="Papp V."/>
            <person name="Albert L."/>
            <person name="Andreopoulos W."/>
            <person name="Angelini C."/>
            <person name="Antonin V."/>
            <person name="Barry K.W."/>
            <person name="Bougher N.L."/>
            <person name="Buchanan P."/>
            <person name="Buyck B."/>
            <person name="Bense V."/>
            <person name="Catcheside P."/>
            <person name="Chovatia M."/>
            <person name="Cooper J."/>
            <person name="Damon W."/>
            <person name="Desjardin D."/>
            <person name="Finy P."/>
            <person name="Geml J."/>
            <person name="Haridas S."/>
            <person name="Hughes K."/>
            <person name="Justo A."/>
            <person name="Karasinski D."/>
            <person name="Kautmanova I."/>
            <person name="Kiss B."/>
            <person name="Kocsube S."/>
            <person name="Kotiranta H."/>
            <person name="LaButti K.M."/>
            <person name="Lechner B.E."/>
            <person name="Liimatainen K."/>
            <person name="Lipzen A."/>
            <person name="Lukacs Z."/>
            <person name="Mihaltcheva S."/>
            <person name="Morgado L.N."/>
            <person name="Niskanen T."/>
            <person name="Noordeloos M.E."/>
            <person name="Ohm R.A."/>
            <person name="Ortiz-Santana B."/>
            <person name="Ovrebo C."/>
            <person name="Racz N."/>
            <person name="Riley R."/>
            <person name="Savchenko A."/>
            <person name="Shiryaev A."/>
            <person name="Soop K."/>
            <person name="Spirin V."/>
            <person name="Szebenyi C."/>
            <person name="Tomsovsky M."/>
            <person name="Tulloss R.E."/>
            <person name="Uehling J."/>
            <person name="Grigoriev I.V."/>
            <person name="Vagvolgyi C."/>
            <person name="Papp T."/>
            <person name="Martin F.M."/>
            <person name="Miettinen O."/>
            <person name="Hibbett D.S."/>
            <person name="Nagy L.G."/>
        </authorList>
    </citation>
    <scope>NUCLEOTIDE SEQUENCE [LARGE SCALE GENOMIC DNA]</scope>
    <source>
        <strain evidence="1 2">NL-1719</strain>
    </source>
</reference>
<feature type="non-terminal residue" evidence="1">
    <location>
        <position position="1"/>
    </location>
</feature>
<evidence type="ECO:0000313" key="2">
    <source>
        <dbReference type="Proteomes" id="UP000308600"/>
    </source>
</evidence>
<keyword evidence="2" id="KW-1185">Reference proteome</keyword>
<protein>
    <submittedName>
        <fullName evidence="1">Uncharacterized protein</fullName>
    </submittedName>
</protein>
<name>A0ACD3A0X1_9AGAR</name>
<gene>
    <name evidence="1" type="ORF">BDN72DRAFT_749565</name>
</gene>
<organism evidence="1 2">
    <name type="scientific">Pluteus cervinus</name>
    <dbReference type="NCBI Taxonomy" id="181527"/>
    <lineage>
        <taxon>Eukaryota</taxon>
        <taxon>Fungi</taxon>
        <taxon>Dikarya</taxon>
        <taxon>Basidiomycota</taxon>
        <taxon>Agaricomycotina</taxon>
        <taxon>Agaricomycetes</taxon>
        <taxon>Agaricomycetidae</taxon>
        <taxon>Agaricales</taxon>
        <taxon>Pluteineae</taxon>
        <taxon>Pluteaceae</taxon>
        <taxon>Pluteus</taxon>
    </lineage>
</organism>
<proteinExistence type="predicted"/>
<dbReference type="Proteomes" id="UP000308600">
    <property type="component" value="Unassembled WGS sequence"/>
</dbReference>
<accession>A0ACD3A0X1</accession>
<evidence type="ECO:0000313" key="1">
    <source>
        <dbReference type="EMBL" id="TFK59296.1"/>
    </source>
</evidence>
<sequence length="89" mass="10061">AGRRHARLPQVGFVPETDDSAFGFLDPSLVIRGAHLIPMFSRGRTDILLQTTHTTVARVKGETDDWMNYYVNIFVDRDMYMRYLGGGIG</sequence>
<dbReference type="EMBL" id="ML209025">
    <property type="protein sequence ID" value="TFK59296.1"/>
    <property type="molecule type" value="Genomic_DNA"/>
</dbReference>